<dbReference type="SUPFAM" id="SSF52402">
    <property type="entry name" value="Adenine nucleotide alpha hydrolases-like"/>
    <property type="match status" value="1"/>
</dbReference>
<dbReference type="CDD" id="cd00553">
    <property type="entry name" value="NAD_synthase"/>
    <property type="match status" value="1"/>
</dbReference>
<keyword evidence="4 6" id="KW-0067">ATP-binding</keyword>
<keyword evidence="5 6" id="KW-0520">NAD</keyword>
<evidence type="ECO:0000313" key="9">
    <source>
        <dbReference type="EMBL" id="TYB30377.1"/>
    </source>
</evidence>
<dbReference type="InterPro" id="IPR003694">
    <property type="entry name" value="NAD_synthase"/>
</dbReference>
<dbReference type="AlphaFoldDB" id="A0A5D0M9K5"/>
<proteinExistence type="inferred from homology"/>
<feature type="domain" description="NAD/GMP synthase" evidence="8">
    <location>
        <begin position="8"/>
        <end position="256"/>
    </location>
</feature>
<reference evidence="9" key="1">
    <citation type="submission" date="2019-08" db="EMBL/GenBank/DDBJ databases">
        <title>Genomic characterization of a novel candidate phylum (ARYD3) from a high temperature, high salinity tertiary oil reservoir in north central Oklahoma, USA.</title>
        <authorList>
            <person name="Youssef N.H."/>
            <person name="Yadav A."/>
            <person name="Elshahed M.S."/>
        </authorList>
    </citation>
    <scope>NUCLEOTIDE SEQUENCE [LARGE SCALE GENOMIC DNA]</scope>
    <source>
        <strain evidence="9">ARYD3</strain>
    </source>
</reference>
<dbReference type="UniPathway" id="UPA00253"/>
<dbReference type="Gene3D" id="3.40.50.620">
    <property type="entry name" value="HUPs"/>
    <property type="match status" value="1"/>
</dbReference>
<comment type="caution">
    <text evidence="9">The sequence shown here is derived from an EMBL/GenBank/DDBJ whole genome shotgun (WGS) entry which is preliminary data.</text>
</comment>
<accession>A0A5D0M9K5</accession>
<keyword evidence="2 6" id="KW-0436">Ligase</keyword>
<evidence type="ECO:0000256" key="7">
    <source>
        <dbReference type="RuleBase" id="RU003812"/>
    </source>
</evidence>
<comment type="pathway">
    <text evidence="1">Cofactor biosynthesis; NAD(+) biosynthesis.</text>
</comment>
<dbReference type="GO" id="GO:0005524">
    <property type="term" value="F:ATP binding"/>
    <property type="evidence" value="ECO:0007669"/>
    <property type="project" value="UniProtKB-KW"/>
</dbReference>
<evidence type="ECO:0000313" key="10">
    <source>
        <dbReference type="Proteomes" id="UP000324143"/>
    </source>
</evidence>
<dbReference type="EMBL" id="VSIX01000139">
    <property type="protein sequence ID" value="TYB30377.1"/>
    <property type="molecule type" value="Genomic_DNA"/>
</dbReference>
<dbReference type="PANTHER" id="PTHR23090">
    <property type="entry name" value="NH 3 /GLUTAMINE-DEPENDENT NAD + SYNTHETASE"/>
    <property type="match status" value="1"/>
</dbReference>
<dbReference type="Proteomes" id="UP000324143">
    <property type="component" value="Unassembled WGS sequence"/>
</dbReference>
<comment type="catalytic activity">
    <reaction evidence="7">
        <text>deamido-NAD(+) + NH4(+) + ATP = AMP + diphosphate + NAD(+) + H(+)</text>
        <dbReference type="Rhea" id="RHEA:21188"/>
        <dbReference type="ChEBI" id="CHEBI:15378"/>
        <dbReference type="ChEBI" id="CHEBI:28938"/>
        <dbReference type="ChEBI" id="CHEBI:30616"/>
        <dbReference type="ChEBI" id="CHEBI:33019"/>
        <dbReference type="ChEBI" id="CHEBI:57540"/>
        <dbReference type="ChEBI" id="CHEBI:58437"/>
        <dbReference type="ChEBI" id="CHEBI:456215"/>
        <dbReference type="EC" id="6.3.1.5"/>
    </reaction>
</comment>
<evidence type="ECO:0000256" key="2">
    <source>
        <dbReference type="ARBA" id="ARBA00022598"/>
    </source>
</evidence>
<dbReference type="GO" id="GO:0008795">
    <property type="term" value="F:NAD+ synthase activity"/>
    <property type="evidence" value="ECO:0007669"/>
    <property type="project" value="UniProtKB-EC"/>
</dbReference>
<protein>
    <recommendedName>
        <fullName evidence="7">NH(3)-dependent NAD(+) synthetase</fullName>
        <ecNumber evidence="7">6.3.1.5</ecNumber>
    </recommendedName>
</protein>
<dbReference type="GO" id="GO:0009435">
    <property type="term" value="P:NAD+ biosynthetic process"/>
    <property type="evidence" value="ECO:0007669"/>
    <property type="project" value="UniProtKB-UniPathway"/>
</dbReference>
<keyword evidence="3 6" id="KW-0547">Nucleotide-binding</keyword>
<evidence type="ECO:0000256" key="6">
    <source>
        <dbReference type="RuleBase" id="RU003811"/>
    </source>
</evidence>
<dbReference type="GO" id="GO:0005737">
    <property type="term" value="C:cytoplasm"/>
    <property type="evidence" value="ECO:0007669"/>
    <property type="project" value="InterPro"/>
</dbReference>
<dbReference type="Pfam" id="PF02540">
    <property type="entry name" value="NAD_synthase"/>
    <property type="match status" value="1"/>
</dbReference>
<evidence type="ECO:0000256" key="4">
    <source>
        <dbReference type="ARBA" id="ARBA00022840"/>
    </source>
</evidence>
<dbReference type="GO" id="GO:0003952">
    <property type="term" value="F:NAD+ synthase (glutamine-hydrolyzing) activity"/>
    <property type="evidence" value="ECO:0007669"/>
    <property type="project" value="InterPro"/>
</dbReference>
<comment type="similarity">
    <text evidence="6">Belongs to the NAD synthetase family.</text>
</comment>
<dbReference type="GO" id="GO:0004359">
    <property type="term" value="F:glutaminase activity"/>
    <property type="evidence" value="ECO:0007669"/>
    <property type="project" value="InterPro"/>
</dbReference>
<evidence type="ECO:0000256" key="1">
    <source>
        <dbReference type="ARBA" id="ARBA00004790"/>
    </source>
</evidence>
<dbReference type="InterPro" id="IPR014729">
    <property type="entry name" value="Rossmann-like_a/b/a_fold"/>
</dbReference>
<dbReference type="EC" id="6.3.1.5" evidence="7"/>
<organism evidence="9 10">
    <name type="scientific">Candidatus Mcinerneyibacterium aminivorans</name>
    <dbReference type="NCBI Taxonomy" id="2703815"/>
    <lineage>
        <taxon>Bacteria</taxon>
        <taxon>Candidatus Macinerneyibacteriota</taxon>
        <taxon>Candidatus Mcinerneyibacteria</taxon>
        <taxon>Candidatus Mcinerneyibacteriales</taxon>
        <taxon>Candidatus Mcinerneyibacteriaceae</taxon>
        <taxon>Candidatus Mcinerneyibacterium</taxon>
    </lineage>
</organism>
<gene>
    <name evidence="9" type="primary">nadE</name>
    <name evidence="9" type="ORF">FXF47_09575</name>
</gene>
<evidence type="ECO:0000259" key="8">
    <source>
        <dbReference type="Pfam" id="PF02540"/>
    </source>
</evidence>
<name>A0A5D0M9K5_9BACT</name>
<dbReference type="PANTHER" id="PTHR23090:SF9">
    <property type="entry name" value="GLUTAMINE-DEPENDENT NAD(+) SYNTHETASE"/>
    <property type="match status" value="1"/>
</dbReference>
<dbReference type="InterPro" id="IPR022310">
    <property type="entry name" value="NAD/GMP_synthase"/>
</dbReference>
<evidence type="ECO:0000256" key="3">
    <source>
        <dbReference type="ARBA" id="ARBA00022741"/>
    </source>
</evidence>
<keyword evidence="10" id="KW-1185">Reference proteome</keyword>
<dbReference type="NCBIfam" id="TIGR00552">
    <property type="entry name" value="nadE"/>
    <property type="match status" value="1"/>
</dbReference>
<sequence>MRLNSLKEEIPQWITKKVESAGLRGVIIGASGGIDSAVTIKLAKKAFPGNILCLIMPCGNTLKDSKDAKLLLKRNNIPYKIINFENIFDKFQENVEKRNYKSNLEDVTDYSKKLALANTKARIRMMFLYYYSQINKYMVLGTGNRTELEIGYFTKYGDGGVDILPLAGLFKREVIELGKILRVPSEILEKTPSGGLWKNQTDEDEIGLSYDELEYGIRKYYKLKSEPELELNHDIDYIIKKTSELIRKNKHKKKAPPGFKVERND</sequence>
<evidence type="ECO:0000256" key="5">
    <source>
        <dbReference type="ARBA" id="ARBA00023027"/>
    </source>
</evidence>